<keyword evidence="2" id="KW-0833">Ubl conjugation pathway</keyword>
<dbReference type="PANTHER" id="PTHR12555">
    <property type="entry name" value="UBIQUITIN FUSION DEGRADATON PROTEIN 1"/>
    <property type="match status" value="1"/>
</dbReference>
<accession>A0ABN9RYD1</accession>
<feature type="region of interest" description="Disordered" evidence="3">
    <location>
        <begin position="338"/>
        <end position="360"/>
    </location>
</feature>
<dbReference type="InterPro" id="IPR009060">
    <property type="entry name" value="UBA-like_sf"/>
</dbReference>
<dbReference type="Proteomes" id="UP001189429">
    <property type="component" value="Unassembled WGS sequence"/>
</dbReference>
<reference evidence="6" key="1">
    <citation type="submission" date="2023-10" db="EMBL/GenBank/DDBJ databases">
        <authorList>
            <person name="Chen Y."/>
            <person name="Shah S."/>
            <person name="Dougan E. K."/>
            <person name="Thang M."/>
            <person name="Chan C."/>
        </authorList>
    </citation>
    <scope>NUCLEOTIDE SEQUENCE [LARGE SCALE GENOMIC DNA]</scope>
</reference>
<gene>
    <name evidence="6" type="ORF">PCOR1329_LOCUS24842</name>
</gene>
<evidence type="ECO:0000256" key="2">
    <source>
        <dbReference type="ARBA" id="ARBA00022786"/>
    </source>
</evidence>
<dbReference type="InterPro" id="IPR055418">
    <property type="entry name" value="UFD1_N2"/>
</dbReference>
<keyword evidence="7" id="KW-1185">Reference proteome</keyword>
<feature type="compositionally biased region" description="Low complexity" evidence="3">
    <location>
        <begin position="404"/>
        <end position="416"/>
    </location>
</feature>
<feature type="region of interest" description="Disordered" evidence="3">
    <location>
        <begin position="472"/>
        <end position="509"/>
    </location>
</feature>
<evidence type="ECO:0000259" key="5">
    <source>
        <dbReference type="Pfam" id="PF24842"/>
    </source>
</evidence>
<dbReference type="SUPFAM" id="SSF46934">
    <property type="entry name" value="UBA-like"/>
    <property type="match status" value="1"/>
</dbReference>
<protein>
    <recommendedName>
        <fullName evidence="8">UBA domain-containing protein</fullName>
    </recommendedName>
</protein>
<feature type="compositionally biased region" description="Low complexity" evidence="3">
    <location>
        <begin position="345"/>
        <end position="354"/>
    </location>
</feature>
<feature type="domain" description="Ubiquitin fusion degradation protein UFD1 N-terminal subdomain 1" evidence="4">
    <location>
        <begin position="4"/>
        <end position="85"/>
    </location>
</feature>
<dbReference type="Gene3D" id="1.10.8.10">
    <property type="entry name" value="DNA helicase RuvA subunit, C-terminal domain"/>
    <property type="match status" value="1"/>
</dbReference>
<comment type="similarity">
    <text evidence="1">Belongs to the UFD1 family.</text>
</comment>
<dbReference type="PANTHER" id="PTHR12555:SF13">
    <property type="entry name" value="UBIQUITIN RECOGNITION FACTOR IN ER-ASSOCIATED DEGRADATION PROTEIN 1"/>
    <property type="match status" value="1"/>
</dbReference>
<proteinExistence type="inferred from homology"/>
<evidence type="ECO:0000313" key="7">
    <source>
        <dbReference type="Proteomes" id="UP001189429"/>
    </source>
</evidence>
<feature type="compositionally biased region" description="Polar residues" evidence="3">
    <location>
        <begin position="185"/>
        <end position="194"/>
    </location>
</feature>
<evidence type="ECO:0000256" key="1">
    <source>
        <dbReference type="ARBA" id="ARBA00006043"/>
    </source>
</evidence>
<feature type="domain" description="Ubiquitin fusion degradation protein UFD1 N-terminal subdomain 2" evidence="5">
    <location>
        <begin position="89"/>
        <end position="171"/>
    </location>
</feature>
<evidence type="ECO:0000259" key="4">
    <source>
        <dbReference type="Pfam" id="PF03152"/>
    </source>
</evidence>
<evidence type="ECO:0008006" key="8">
    <source>
        <dbReference type="Google" id="ProtNLM"/>
    </source>
</evidence>
<dbReference type="Gene3D" id="3.10.330.10">
    <property type="match status" value="1"/>
</dbReference>
<evidence type="ECO:0000256" key="3">
    <source>
        <dbReference type="SAM" id="MobiDB-lite"/>
    </source>
</evidence>
<name>A0ABN9RYD1_9DINO</name>
<dbReference type="InterPro" id="IPR042299">
    <property type="entry name" value="Ufd1-like_Nn"/>
</dbReference>
<feature type="region of interest" description="Disordered" evidence="3">
    <location>
        <begin position="395"/>
        <end position="424"/>
    </location>
</feature>
<organism evidence="6 7">
    <name type="scientific">Prorocentrum cordatum</name>
    <dbReference type="NCBI Taxonomy" id="2364126"/>
    <lineage>
        <taxon>Eukaryota</taxon>
        <taxon>Sar</taxon>
        <taxon>Alveolata</taxon>
        <taxon>Dinophyceae</taxon>
        <taxon>Prorocentrales</taxon>
        <taxon>Prorocentraceae</taxon>
        <taxon>Prorocentrum</taxon>
    </lineage>
</organism>
<dbReference type="Pfam" id="PF03152">
    <property type="entry name" value="UFD1_N1"/>
    <property type="match status" value="1"/>
</dbReference>
<dbReference type="InterPro" id="IPR004854">
    <property type="entry name" value="Ufd1-like"/>
</dbReference>
<dbReference type="InterPro" id="IPR055417">
    <property type="entry name" value="UFD1_N1"/>
</dbReference>
<dbReference type="EMBL" id="CAUYUJ010008602">
    <property type="protein sequence ID" value="CAK0824432.1"/>
    <property type="molecule type" value="Genomic_DNA"/>
</dbReference>
<dbReference type="Pfam" id="PF14555">
    <property type="entry name" value="UBA_4"/>
    <property type="match status" value="1"/>
</dbReference>
<comment type="caution">
    <text evidence="6">The sequence shown here is derived from an EMBL/GenBank/DDBJ whole genome shotgun (WGS) entry which is preliminary data.</text>
</comment>
<dbReference type="Gene3D" id="2.40.40.50">
    <property type="entry name" value="Ubiquitin fusion degradation protein UFD1, N-terminal domain"/>
    <property type="match status" value="1"/>
</dbReference>
<evidence type="ECO:0000313" key="6">
    <source>
        <dbReference type="EMBL" id="CAK0824432.1"/>
    </source>
</evidence>
<sequence length="509" mass="55553">MDCLEASDRIGLPESYLQEIVQAGEQFRGPLLFEVKTRLGRKRHCSVAGQFFPDLLPGHAILPRWVMDDLAIAEAEEVTLRQVSLDLVSFVRIQAHSACFYDAARGHNIPALLKESLVRCSALTEDTCVQVFVDGQSFQFQVVELQPKAAVRLIDTNMEEYFEFKVDFEAPPDEEDEAKRRSYQESDAWSSSARGSRRPLRRQAEDLQARLEAAREALLRAERQRLAGLAAAGGVAAAAGATVEVALKLPDGTRMRERFREGTALAAVALLALESDWARSVCPCGVQLSCPGLRAASMELEAPITRDMHRSQLNAAPVRAPDDSELLRIGVDGREQLPRAHEGAADTAGDAAARPPGPPRLERQVSLVQRRTLEAFEAQRFVQAGIPPEEALRRVREGESLPPSAASLRRGAAASAQPALGRTSSQEDLVQQVVEFTAVSRELAAQRLEEAGWNVQEAINAILSRFGGELLQRTEPGGGRRPPAEGGRWGQHGEGQTRRSRACGPTAGL</sequence>
<feature type="region of interest" description="Disordered" evidence="3">
    <location>
        <begin position="173"/>
        <end position="201"/>
    </location>
</feature>
<dbReference type="Pfam" id="PF24842">
    <property type="entry name" value="UFD1_N2"/>
    <property type="match status" value="1"/>
</dbReference>